<accession>A0A5N6N6R3</accession>
<protein>
    <recommendedName>
        <fullName evidence="2">Aminotransferase-like plant mobile domain-containing protein</fullName>
    </recommendedName>
</protein>
<name>A0A5N6N6R3_9ASTR</name>
<feature type="region of interest" description="Disordered" evidence="1">
    <location>
        <begin position="615"/>
        <end position="645"/>
    </location>
</feature>
<dbReference type="InterPro" id="IPR044824">
    <property type="entry name" value="MAIN-like"/>
</dbReference>
<keyword evidence="4" id="KW-1185">Reference proteome</keyword>
<dbReference type="Pfam" id="PF10536">
    <property type="entry name" value="PMD"/>
    <property type="match status" value="2"/>
</dbReference>
<dbReference type="PANTHER" id="PTHR46033">
    <property type="entry name" value="PROTEIN MAIN-LIKE 2"/>
    <property type="match status" value="1"/>
</dbReference>
<reference evidence="3 4" key="1">
    <citation type="submission" date="2019-05" db="EMBL/GenBank/DDBJ databases">
        <title>Mikania micrantha, genome provides insights into the molecular mechanism of rapid growth.</title>
        <authorList>
            <person name="Liu B."/>
        </authorList>
    </citation>
    <scope>NUCLEOTIDE SEQUENCE [LARGE SCALE GENOMIC DNA]</scope>
    <source>
        <strain evidence="3">NLD-2019</strain>
        <tissue evidence="3">Leaf</tissue>
    </source>
</reference>
<feature type="domain" description="Aminotransferase-like plant mobile" evidence="2">
    <location>
        <begin position="157"/>
        <end position="386"/>
    </location>
</feature>
<dbReference type="AlphaFoldDB" id="A0A5N6N6R3"/>
<dbReference type="PANTHER" id="PTHR46033:SF8">
    <property type="entry name" value="PROTEIN MAINTENANCE OF MERISTEMS-LIKE"/>
    <property type="match status" value="1"/>
</dbReference>
<feature type="domain" description="Aminotransferase-like plant mobile" evidence="2">
    <location>
        <begin position="67"/>
        <end position="151"/>
    </location>
</feature>
<feature type="region of interest" description="Disordered" evidence="1">
    <location>
        <begin position="502"/>
        <end position="527"/>
    </location>
</feature>
<evidence type="ECO:0000313" key="4">
    <source>
        <dbReference type="Proteomes" id="UP000326396"/>
    </source>
</evidence>
<evidence type="ECO:0000256" key="1">
    <source>
        <dbReference type="SAM" id="MobiDB-lite"/>
    </source>
</evidence>
<sequence length="645" mass="74190">MDAHFSSGPLNNDLLWLSGSHRGDYYFQNPDKDDGILRIRRGDQDFWMHLNSNPIPENVMEFITLAGFGGIIQCGNRRLDRALISALVERWRPETHTFHLPIGETTVTLQDVNILWGLQIEGNVVSGVDLTLNTSQIKALFENLMGEELPIEAVHDSASNWVHINYLSHLEDLNSCGELSWGSAVLACLYKHLCRVTDISKTEISGPMFLLQMWAWERFSGFAPETVNNIDFQKPYGARWRSPLTYIRTASHVLSAYRSQLHSLTEDKFNWKPYDHVFNLLPEICLSGQSSWRCETYLICWEIVEPHLPSRVMRQFRMFQPVPVNTLFGEQEHRRLHKISRTGGRNFNWLQKHNQYVLSWVGRHNHVVTEELTDSCVASPEYMQWYLPRTILYTIDPRHHQPNQHGFPNDGGTLQMTWDIMSQICQRSGEDFIRDMASQAMIHGQVEHHMGYYPTHMSQDPVGYQVPLVPQSIRRRNQRQVQAQNVEPEVQAEPVINSPHLSSMDHSSGNQLHSPSLNFGEVGTSSQHLSQFGTQNFEDAGPSGYNPLHNYNEFQSQDFNQDIQQDFLSPSLITPFYPELNTPPAPGFGHLPDMRPPRDRSLSLELDMFDLNTSMDYTNEDNDDNDNLATRRGRRQIRRPGCGTH</sequence>
<evidence type="ECO:0000313" key="3">
    <source>
        <dbReference type="EMBL" id="KAD4385979.1"/>
    </source>
</evidence>
<dbReference type="InterPro" id="IPR019557">
    <property type="entry name" value="AminoTfrase-like_pln_mobile"/>
</dbReference>
<dbReference type="GO" id="GO:0010073">
    <property type="term" value="P:meristem maintenance"/>
    <property type="evidence" value="ECO:0007669"/>
    <property type="project" value="InterPro"/>
</dbReference>
<organism evidence="3 4">
    <name type="scientific">Mikania micrantha</name>
    <name type="common">bitter vine</name>
    <dbReference type="NCBI Taxonomy" id="192012"/>
    <lineage>
        <taxon>Eukaryota</taxon>
        <taxon>Viridiplantae</taxon>
        <taxon>Streptophyta</taxon>
        <taxon>Embryophyta</taxon>
        <taxon>Tracheophyta</taxon>
        <taxon>Spermatophyta</taxon>
        <taxon>Magnoliopsida</taxon>
        <taxon>eudicotyledons</taxon>
        <taxon>Gunneridae</taxon>
        <taxon>Pentapetalae</taxon>
        <taxon>asterids</taxon>
        <taxon>campanulids</taxon>
        <taxon>Asterales</taxon>
        <taxon>Asteraceae</taxon>
        <taxon>Asteroideae</taxon>
        <taxon>Heliantheae alliance</taxon>
        <taxon>Eupatorieae</taxon>
        <taxon>Mikania</taxon>
    </lineage>
</organism>
<proteinExistence type="predicted"/>
<gene>
    <name evidence="3" type="ORF">E3N88_26148</name>
</gene>
<dbReference type="Proteomes" id="UP000326396">
    <property type="component" value="Linkage Group LG3"/>
</dbReference>
<dbReference type="OrthoDB" id="971744at2759"/>
<dbReference type="EMBL" id="SZYD01000013">
    <property type="protein sequence ID" value="KAD4385979.1"/>
    <property type="molecule type" value="Genomic_DNA"/>
</dbReference>
<evidence type="ECO:0000259" key="2">
    <source>
        <dbReference type="Pfam" id="PF10536"/>
    </source>
</evidence>
<comment type="caution">
    <text evidence="3">The sequence shown here is derived from an EMBL/GenBank/DDBJ whole genome shotgun (WGS) entry which is preliminary data.</text>
</comment>